<accession>A0AA39TQR9</accession>
<evidence type="ECO:0000313" key="4">
    <source>
        <dbReference type="EMBL" id="KAK0497876.1"/>
    </source>
</evidence>
<keyword evidence="2" id="KW-0472">Membrane</keyword>
<feature type="transmembrane region" description="Helical" evidence="2">
    <location>
        <begin position="52"/>
        <end position="71"/>
    </location>
</feature>
<sequence>MASDAPANPDDNSNAAKTLGPWLVGLCIDLLLQGVLTSQFSNYYSWYGNTDGYRFTISVAVLAVITILKSIQVCTNLQNHFTSAIVWVQQIVYFNDFDSAAGMRNNAWYERCNTLFVALIGLYVQFYFCYRLYAISKLWWIVAPILFLYLFAIGSVAAAIHYISDSQDSNNLAPWPGDVLLAGTTAYFLLKTKKNVLPQTVGMINALVRLTFQTATPAAVWYCRPATVFSNSALINLIFIYLINPNIRGFSNVLIQAMPKMYAISMMWTLNARRRIRVANGSSGQTGGTSNEPTRMDFSRSMMGRRVNVGDDIAMSGIQIVTHTESRFDEDIESMPTKKGDDSPSEEDTKSSNNQRKRLYCICTDSDNVALIVPTGGLKAI</sequence>
<organism evidence="4 5">
    <name type="scientific">Armillaria luteobubalina</name>
    <dbReference type="NCBI Taxonomy" id="153913"/>
    <lineage>
        <taxon>Eukaryota</taxon>
        <taxon>Fungi</taxon>
        <taxon>Dikarya</taxon>
        <taxon>Basidiomycota</taxon>
        <taxon>Agaricomycotina</taxon>
        <taxon>Agaricomycetes</taxon>
        <taxon>Agaricomycetidae</taxon>
        <taxon>Agaricales</taxon>
        <taxon>Marasmiineae</taxon>
        <taxon>Physalacriaceae</taxon>
        <taxon>Armillaria</taxon>
    </lineage>
</organism>
<feature type="transmembrane region" description="Helical" evidence="2">
    <location>
        <begin position="20"/>
        <end position="40"/>
    </location>
</feature>
<evidence type="ECO:0000313" key="5">
    <source>
        <dbReference type="Proteomes" id="UP001175228"/>
    </source>
</evidence>
<keyword evidence="2" id="KW-1133">Transmembrane helix</keyword>
<gene>
    <name evidence="4" type="ORF">EDD18DRAFT_1104382</name>
</gene>
<feature type="transmembrane region" description="Helical" evidence="2">
    <location>
        <begin position="115"/>
        <end position="133"/>
    </location>
</feature>
<dbReference type="InterPro" id="IPR045339">
    <property type="entry name" value="DUF6534"/>
</dbReference>
<keyword evidence="5" id="KW-1185">Reference proteome</keyword>
<feature type="region of interest" description="Disordered" evidence="1">
    <location>
        <begin position="326"/>
        <end position="354"/>
    </location>
</feature>
<dbReference type="Pfam" id="PF20152">
    <property type="entry name" value="DUF6534"/>
    <property type="match status" value="1"/>
</dbReference>
<evidence type="ECO:0000256" key="1">
    <source>
        <dbReference type="SAM" id="MobiDB-lite"/>
    </source>
</evidence>
<dbReference type="Proteomes" id="UP001175228">
    <property type="component" value="Unassembled WGS sequence"/>
</dbReference>
<keyword evidence="2" id="KW-0812">Transmembrane</keyword>
<name>A0AA39TQR9_9AGAR</name>
<feature type="domain" description="DUF6534" evidence="3">
    <location>
        <begin position="178"/>
        <end position="275"/>
    </location>
</feature>
<dbReference type="PANTHER" id="PTHR40465:SF1">
    <property type="entry name" value="DUF6534 DOMAIN-CONTAINING PROTEIN"/>
    <property type="match status" value="1"/>
</dbReference>
<feature type="transmembrane region" description="Helical" evidence="2">
    <location>
        <begin position="219"/>
        <end position="243"/>
    </location>
</feature>
<protein>
    <recommendedName>
        <fullName evidence="3">DUF6534 domain-containing protein</fullName>
    </recommendedName>
</protein>
<dbReference type="EMBL" id="JAUEPU010000012">
    <property type="protein sequence ID" value="KAK0497876.1"/>
    <property type="molecule type" value="Genomic_DNA"/>
</dbReference>
<dbReference type="PANTHER" id="PTHR40465">
    <property type="entry name" value="CHROMOSOME 1, WHOLE GENOME SHOTGUN SEQUENCE"/>
    <property type="match status" value="1"/>
</dbReference>
<reference evidence="4" key="1">
    <citation type="submission" date="2023-06" db="EMBL/GenBank/DDBJ databases">
        <authorList>
            <consortium name="Lawrence Berkeley National Laboratory"/>
            <person name="Ahrendt S."/>
            <person name="Sahu N."/>
            <person name="Indic B."/>
            <person name="Wong-Bajracharya J."/>
            <person name="Merenyi Z."/>
            <person name="Ke H.-M."/>
            <person name="Monk M."/>
            <person name="Kocsube S."/>
            <person name="Drula E."/>
            <person name="Lipzen A."/>
            <person name="Balint B."/>
            <person name="Henrissat B."/>
            <person name="Andreopoulos B."/>
            <person name="Martin F.M."/>
            <person name="Harder C.B."/>
            <person name="Rigling D."/>
            <person name="Ford K.L."/>
            <person name="Foster G.D."/>
            <person name="Pangilinan J."/>
            <person name="Papanicolaou A."/>
            <person name="Barry K."/>
            <person name="LaButti K."/>
            <person name="Viragh M."/>
            <person name="Koriabine M."/>
            <person name="Yan M."/>
            <person name="Riley R."/>
            <person name="Champramary S."/>
            <person name="Plett K.L."/>
            <person name="Tsai I.J."/>
            <person name="Slot J."/>
            <person name="Sipos G."/>
            <person name="Plett J."/>
            <person name="Nagy L.G."/>
            <person name="Grigoriev I.V."/>
        </authorList>
    </citation>
    <scope>NUCLEOTIDE SEQUENCE</scope>
    <source>
        <strain evidence="4">HWK02</strain>
    </source>
</reference>
<feature type="transmembrane region" description="Helical" evidence="2">
    <location>
        <begin position="139"/>
        <end position="160"/>
    </location>
</feature>
<evidence type="ECO:0000256" key="2">
    <source>
        <dbReference type="SAM" id="Phobius"/>
    </source>
</evidence>
<dbReference type="AlphaFoldDB" id="A0AA39TQR9"/>
<feature type="compositionally biased region" description="Basic and acidic residues" evidence="1">
    <location>
        <begin position="336"/>
        <end position="350"/>
    </location>
</feature>
<comment type="caution">
    <text evidence="4">The sequence shown here is derived from an EMBL/GenBank/DDBJ whole genome shotgun (WGS) entry which is preliminary data.</text>
</comment>
<feature type="transmembrane region" description="Helical" evidence="2">
    <location>
        <begin position="249"/>
        <end position="270"/>
    </location>
</feature>
<proteinExistence type="predicted"/>
<evidence type="ECO:0000259" key="3">
    <source>
        <dbReference type="Pfam" id="PF20152"/>
    </source>
</evidence>